<dbReference type="EMBL" id="CAJNOQ010012909">
    <property type="protein sequence ID" value="CAF1310501.1"/>
    <property type="molecule type" value="Genomic_DNA"/>
</dbReference>
<reference evidence="1" key="1">
    <citation type="submission" date="2021-02" db="EMBL/GenBank/DDBJ databases">
        <authorList>
            <person name="Nowell W R."/>
        </authorList>
    </citation>
    <scope>NUCLEOTIDE SEQUENCE</scope>
</reference>
<evidence type="ECO:0000313" key="2">
    <source>
        <dbReference type="EMBL" id="CAF4147411.1"/>
    </source>
</evidence>
<protein>
    <submittedName>
        <fullName evidence="1">Uncharacterized protein</fullName>
    </submittedName>
</protein>
<dbReference type="Proteomes" id="UP000663829">
    <property type="component" value="Unassembled WGS sequence"/>
</dbReference>
<proteinExistence type="predicted"/>
<evidence type="ECO:0000313" key="1">
    <source>
        <dbReference type="EMBL" id="CAF1310501.1"/>
    </source>
</evidence>
<organism evidence="1 3">
    <name type="scientific">Didymodactylos carnosus</name>
    <dbReference type="NCBI Taxonomy" id="1234261"/>
    <lineage>
        <taxon>Eukaryota</taxon>
        <taxon>Metazoa</taxon>
        <taxon>Spiralia</taxon>
        <taxon>Gnathifera</taxon>
        <taxon>Rotifera</taxon>
        <taxon>Eurotatoria</taxon>
        <taxon>Bdelloidea</taxon>
        <taxon>Philodinida</taxon>
        <taxon>Philodinidae</taxon>
        <taxon>Didymodactylos</taxon>
    </lineage>
</organism>
<dbReference type="Proteomes" id="UP000681722">
    <property type="component" value="Unassembled WGS sequence"/>
</dbReference>
<comment type="caution">
    <text evidence="1">The sequence shown here is derived from an EMBL/GenBank/DDBJ whole genome shotgun (WGS) entry which is preliminary data.</text>
</comment>
<keyword evidence="3" id="KW-1185">Reference proteome</keyword>
<name>A0A815EEW8_9BILA</name>
<accession>A0A815EEW8</accession>
<evidence type="ECO:0000313" key="3">
    <source>
        <dbReference type="Proteomes" id="UP000663829"/>
    </source>
</evidence>
<sequence>MKIEVSFLLKNTGDNLSTVTSVDDDAASEQLSKGLKDVDIEVKDVNSVREGNHFDVGYYIFIKSQINDDLKCSLLTNHFKPDNKYKFQALKGEDRNRYYCITCALFPNVFGQPLSISAETPCFLYKHLKNYSEIVNGHSKSQFHRGSAMYADSFRGTFEQPSLLIVALIDKERAELIERTKAVLLSVIKIVITCTRQNMPLRGHHEEKLIDIRKTLNCVDSSSDSNCIALLKQRVNSEENVI</sequence>
<dbReference type="AlphaFoldDB" id="A0A815EEW8"/>
<dbReference type="EMBL" id="CAJOBC010042186">
    <property type="protein sequence ID" value="CAF4147411.1"/>
    <property type="molecule type" value="Genomic_DNA"/>
</dbReference>
<gene>
    <name evidence="1" type="ORF">GPM918_LOCUS28967</name>
    <name evidence="2" type="ORF">SRO942_LOCUS29506</name>
</gene>